<protein>
    <submittedName>
        <fullName evidence="1">Uncharacterized protein</fullName>
    </submittedName>
</protein>
<organism evidence="1">
    <name type="scientific">Clastoptera arizonana</name>
    <name type="common">Arizona spittle bug</name>
    <dbReference type="NCBI Taxonomy" id="38151"/>
    <lineage>
        <taxon>Eukaryota</taxon>
        <taxon>Metazoa</taxon>
        <taxon>Ecdysozoa</taxon>
        <taxon>Arthropoda</taxon>
        <taxon>Hexapoda</taxon>
        <taxon>Insecta</taxon>
        <taxon>Pterygota</taxon>
        <taxon>Neoptera</taxon>
        <taxon>Paraneoptera</taxon>
        <taxon>Hemiptera</taxon>
        <taxon>Auchenorrhyncha</taxon>
        <taxon>Cercopoidea</taxon>
        <taxon>Clastopteridae</taxon>
        <taxon>Clastoptera</taxon>
    </lineage>
</organism>
<sequence>KSKPQIKNMSIEPALTQISIKTVDTKTLPAGKEAEIPKVSLKEAIHSGEINPNQCFVTINDDSGQPKQMLVNEALNKNILKLDSTIQILGNSEISIIDEKVNHKLKICPLNLL</sequence>
<feature type="non-terminal residue" evidence="1">
    <location>
        <position position="1"/>
    </location>
</feature>
<name>A0A1B6D5H1_9HEMI</name>
<reference evidence="1" key="1">
    <citation type="submission" date="2015-12" db="EMBL/GenBank/DDBJ databases">
        <title>De novo transcriptome assembly of four potential Pierce s Disease insect vectors from Arizona vineyards.</title>
        <authorList>
            <person name="Tassone E.E."/>
        </authorList>
    </citation>
    <scope>NUCLEOTIDE SEQUENCE</scope>
</reference>
<gene>
    <name evidence="1" type="ORF">g.43250</name>
</gene>
<proteinExistence type="predicted"/>
<dbReference type="EMBL" id="GEDC01016366">
    <property type="protein sequence ID" value="JAS20932.1"/>
    <property type="molecule type" value="Transcribed_RNA"/>
</dbReference>
<dbReference type="AlphaFoldDB" id="A0A1B6D5H1"/>
<accession>A0A1B6D5H1</accession>
<evidence type="ECO:0000313" key="1">
    <source>
        <dbReference type="EMBL" id="JAS20932.1"/>
    </source>
</evidence>